<reference evidence="1" key="1">
    <citation type="submission" date="2019-08" db="EMBL/GenBank/DDBJ databases">
        <authorList>
            <person name="Kucharzyk K."/>
            <person name="Murdoch R.W."/>
            <person name="Higgins S."/>
            <person name="Loffler F."/>
        </authorList>
    </citation>
    <scope>NUCLEOTIDE SEQUENCE</scope>
</reference>
<dbReference type="AlphaFoldDB" id="A0A645B855"/>
<sequence length="85" mass="9286">MTPNNTLVSCNLFHSEIEDLEKKAVKLATSSKSTIIAGNSVILFTMLMLQETLEKLAVDPVANLDNIILIANTLISLNNSLRTDI</sequence>
<gene>
    <name evidence="1" type="ORF">SDC9_108455</name>
</gene>
<proteinExistence type="predicted"/>
<accession>A0A645B855</accession>
<name>A0A645B855_9ZZZZ</name>
<dbReference type="EMBL" id="VSSQ01018428">
    <property type="protein sequence ID" value="MPM61595.1"/>
    <property type="molecule type" value="Genomic_DNA"/>
</dbReference>
<evidence type="ECO:0000313" key="1">
    <source>
        <dbReference type="EMBL" id="MPM61595.1"/>
    </source>
</evidence>
<protein>
    <submittedName>
        <fullName evidence="1">Uncharacterized protein</fullName>
    </submittedName>
</protein>
<comment type="caution">
    <text evidence="1">The sequence shown here is derived from an EMBL/GenBank/DDBJ whole genome shotgun (WGS) entry which is preliminary data.</text>
</comment>
<organism evidence="1">
    <name type="scientific">bioreactor metagenome</name>
    <dbReference type="NCBI Taxonomy" id="1076179"/>
    <lineage>
        <taxon>unclassified sequences</taxon>
        <taxon>metagenomes</taxon>
        <taxon>ecological metagenomes</taxon>
    </lineage>
</organism>